<organism evidence="2 3">
    <name type="scientific">Suillus luteus UH-Slu-Lm8-n1</name>
    <dbReference type="NCBI Taxonomy" id="930992"/>
    <lineage>
        <taxon>Eukaryota</taxon>
        <taxon>Fungi</taxon>
        <taxon>Dikarya</taxon>
        <taxon>Basidiomycota</taxon>
        <taxon>Agaricomycotina</taxon>
        <taxon>Agaricomycetes</taxon>
        <taxon>Agaricomycetidae</taxon>
        <taxon>Boletales</taxon>
        <taxon>Suillineae</taxon>
        <taxon>Suillaceae</taxon>
        <taxon>Suillus</taxon>
    </lineage>
</organism>
<evidence type="ECO:0000259" key="1">
    <source>
        <dbReference type="Pfam" id="PF26138"/>
    </source>
</evidence>
<evidence type="ECO:0000313" key="2">
    <source>
        <dbReference type="EMBL" id="KIK37044.1"/>
    </source>
</evidence>
<keyword evidence="3" id="KW-1185">Reference proteome</keyword>
<reference evidence="2 3" key="1">
    <citation type="submission" date="2014-04" db="EMBL/GenBank/DDBJ databases">
        <authorList>
            <consortium name="DOE Joint Genome Institute"/>
            <person name="Kuo A."/>
            <person name="Ruytinx J."/>
            <person name="Rineau F."/>
            <person name="Colpaert J."/>
            <person name="Kohler A."/>
            <person name="Nagy L.G."/>
            <person name="Floudas D."/>
            <person name="Copeland A."/>
            <person name="Barry K.W."/>
            <person name="Cichocki N."/>
            <person name="Veneault-Fourrey C."/>
            <person name="LaButti K."/>
            <person name="Lindquist E.A."/>
            <person name="Lipzen A."/>
            <person name="Lundell T."/>
            <person name="Morin E."/>
            <person name="Murat C."/>
            <person name="Sun H."/>
            <person name="Tunlid A."/>
            <person name="Henrissat B."/>
            <person name="Grigoriev I.V."/>
            <person name="Hibbett D.S."/>
            <person name="Martin F."/>
            <person name="Nordberg H.P."/>
            <person name="Cantor M.N."/>
            <person name="Hua S.X."/>
        </authorList>
    </citation>
    <scope>NUCLEOTIDE SEQUENCE [LARGE SCALE GENOMIC DNA]</scope>
    <source>
        <strain evidence="2 3">UH-Slu-Lm8-n1</strain>
    </source>
</reference>
<accession>A0A0D0AFY9</accession>
<proteinExistence type="predicted"/>
<gene>
    <name evidence="2" type="ORF">CY34DRAFT_29714</name>
</gene>
<sequence>IMNTYQLLFLSPTVRTPYHTSILTGEAWVYELINGHPDRIRHNLGVDCDVFNILLHVLHRNGFTMSRNGVSVEE</sequence>
<reference evidence="3" key="2">
    <citation type="submission" date="2015-01" db="EMBL/GenBank/DDBJ databases">
        <title>Evolutionary Origins and Diversification of the Mycorrhizal Mutualists.</title>
        <authorList>
            <consortium name="DOE Joint Genome Institute"/>
            <consortium name="Mycorrhizal Genomics Consortium"/>
            <person name="Kohler A."/>
            <person name="Kuo A."/>
            <person name="Nagy L.G."/>
            <person name="Floudas D."/>
            <person name="Copeland A."/>
            <person name="Barry K.W."/>
            <person name="Cichocki N."/>
            <person name="Veneault-Fourrey C."/>
            <person name="LaButti K."/>
            <person name="Lindquist E.A."/>
            <person name="Lipzen A."/>
            <person name="Lundell T."/>
            <person name="Morin E."/>
            <person name="Murat C."/>
            <person name="Riley R."/>
            <person name="Ohm R."/>
            <person name="Sun H."/>
            <person name="Tunlid A."/>
            <person name="Henrissat B."/>
            <person name="Grigoriev I.V."/>
            <person name="Hibbett D.S."/>
            <person name="Martin F."/>
        </authorList>
    </citation>
    <scope>NUCLEOTIDE SEQUENCE [LARGE SCALE GENOMIC DNA]</scope>
    <source>
        <strain evidence="3">UH-Slu-Lm8-n1</strain>
    </source>
</reference>
<dbReference type="Proteomes" id="UP000054485">
    <property type="component" value="Unassembled WGS sequence"/>
</dbReference>
<feature type="non-terminal residue" evidence="2">
    <location>
        <position position="1"/>
    </location>
</feature>
<dbReference type="InParanoid" id="A0A0D0AFY9"/>
<dbReference type="OrthoDB" id="2430314at2759"/>
<feature type="non-terminal residue" evidence="2">
    <location>
        <position position="74"/>
    </location>
</feature>
<dbReference type="AlphaFoldDB" id="A0A0D0AFY9"/>
<protein>
    <recommendedName>
        <fullName evidence="1">DUF8040 domain-containing protein</fullName>
    </recommendedName>
</protein>
<feature type="domain" description="DUF8040" evidence="1">
    <location>
        <begin position="20"/>
        <end position="74"/>
    </location>
</feature>
<dbReference type="EMBL" id="KN835479">
    <property type="protein sequence ID" value="KIK37044.1"/>
    <property type="molecule type" value="Genomic_DNA"/>
</dbReference>
<dbReference type="Pfam" id="PF26138">
    <property type="entry name" value="DUF8040"/>
    <property type="match status" value="1"/>
</dbReference>
<name>A0A0D0AFY9_9AGAM</name>
<evidence type="ECO:0000313" key="3">
    <source>
        <dbReference type="Proteomes" id="UP000054485"/>
    </source>
</evidence>
<dbReference type="HOGENOM" id="CLU_171507_1_1_1"/>
<dbReference type="InterPro" id="IPR058353">
    <property type="entry name" value="DUF8040"/>
</dbReference>